<evidence type="ECO:0000313" key="3">
    <source>
        <dbReference type="Proteomes" id="UP001054837"/>
    </source>
</evidence>
<dbReference type="EMBL" id="BPLQ01010627">
    <property type="protein sequence ID" value="GIY52026.1"/>
    <property type="molecule type" value="Genomic_DNA"/>
</dbReference>
<gene>
    <name evidence="2" type="ORF">CDAR_619181</name>
</gene>
<accession>A0AAV4U2L6</accession>
<dbReference type="Proteomes" id="UP001054837">
    <property type="component" value="Unassembled WGS sequence"/>
</dbReference>
<feature type="region of interest" description="Disordered" evidence="1">
    <location>
        <begin position="1"/>
        <end position="24"/>
    </location>
</feature>
<keyword evidence="3" id="KW-1185">Reference proteome</keyword>
<protein>
    <submittedName>
        <fullName evidence="2">Uncharacterized protein</fullName>
    </submittedName>
</protein>
<dbReference type="AlphaFoldDB" id="A0AAV4U2L6"/>
<sequence>MTPASTFSGESPPQPPSPSPFTSLHLLPQTARSCKRKSYKDHFDTIKYQPIPLFTSGPTLIKMKGAKWGQVGKV</sequence>
<reference evidence="2 3" key="1">
    <citation type="submission" date="2021-06" db="EMBL/GenBank/DDBJ databases">
        <title>Caerostris darwini draft genome.</title>
        <authorList>
            <person name="Kono N."/>
            <person name="Arakawa K."/>
        </authorList>
    </citation>
    <scope>NUCLEOTIDE SEQUENCE [LARGE SCALE GENOMIC DNA]</scope>
</reference>
<evidence type="ECO:0000313" key="2">
    <source>
        <dbReference type="EMBL" id="GIY52026.1"/>
    </source>
</evidence>
<evidence type="ECO:0000256" key="1">
    <source>
        <dbReference type="SAM" id="MobiDB-lite"/>
    </source>
</evidence>
<name>A0AAV4U2L6_9ARAC</name>
<organism evidence="2 3">
    <name type="scientific">Caerostris darwini</name>
    <dbReference type="NCBI Taxonomy" id="1538125"/>
    <lineage>
        <taxon>Eukaryota</taxon>
        <taxon>Metazoa</taxon>
        <taxon>Ecdysozoa</taxon>
        <taxon>Arthropoda</taxon>
        <taxon>Chelicerata</taxon>
        <taxon>Arachnida</taxon>
        <taxon>Araneae</taxon>
        <taxon>Araneomorphae</taxon>
        <taxon>Entelegynae</taxon>
        <taxon>Araneoidea</taxon>
        <taxon>Araneidae</taxon>
        <taxon>Caerostris</taxon>
    </lineage>
</organism>
<proteinExistence type="predicted"/>
<comment type="caution">
    <text evidence="2">The sequence shown here is derived from an EMBL/GenBank/DDBJ whole genome shotgun (WGS) entry which is preliminary data.</text>
</comment>